<dbReference type="GO" id="GO:0006089">
    <property type="term" value="P:lactate metabolic process"/>
    <property type="evidence" value="ECO:0007669"/>
    <property type="project" value="InterPro"/>
</dbReference>
<evidence type="ECO:0000259" key="5">
    <source>
        <dbReference type="Pfam" id="PF02589"/>
    </source>
</evidence>
<proteinExistence type="predicted"/>
<evidence type="ECO:0000259" key="6">
    <source>
        <dbReference type="Pfam" id="PF13183"/>
    </source>
</evidence>
<feature type="domain" description="LUD" evidence="5">
    <location>
        <begin position="11"/>
        <end position="169"/>
    </location>
</feature>
<evidence type="ECO:0000256" key="2">
    <source>
        <dbReference type="ARBA" id="ARBA00022485"/>
    </source>
</evidence>
<dbReference type="Pfam" id="PF02589">
    <property type="entry name" value="LUD_dom"/>
    <property type="match status" value="1"/>
</dbReference>
<dbReference type="InterPro" id="IPR003741">
    <property type="entry name" value="LUD_dom"/>
</dbReference>
<name>X1G9K5_9ZZZZ</name>
<dbReference type="SUPFAM" id="SSF46548">
    <property type="entry name" value="alpha-helical ferredoxin"/>
    <property type="match status" value="1"/>
</dbReference>
<accession>X1G9K5</accession>
<dbReference type="Gene3D" id="1.10.1060.10">
    <property type="entry name" value="Alpha-helical ferredoxin"/>
    <property type="match status" value="1"/>
</dbReference>
<organism evidence="7">
    <name type="scientific">marine sediment metagenome</name>
    <dbReference type="NCBI Taxonomy" id="412755"/>
    <lineage>
        <taxon>unclassified sequences</taxon>
        <taxon>metagenomes</taxon>
        <taxon>ecological metagenomes</taxon>
    </lineage>
</organism>
<keyword evidence="2" id="KW-0411">Iron-sulfur</keyword>
<evidence type="ECO:0008006" key="8">
    <source>
        <dbReference type="Google" id="ProtNLM"/>
    </source>
</evidence>
<dbReference type="Gene3D" id="3.40.50.10420">
    <property type="entry name" value="NagB/RpiA/CoA transferase-like"/>
    <property type="match status" value="1"/>
</dbReference>
<feature type="non-terminal residue" evidence="7">
    <location>
        <position position="1"/>
    </location>
</feature>
<evidence type="ECO:0000256" key="3">
    <source>
        <dbReference type="ARBA" id="ARBA00022737"/>
    </source>
</evidence>
<keyword evidence="4" id="KW-0249">Electron transport</keyword>
<reference evidence="7" key="1">
    <citation type="journal article" date="2014" name="Front. Microbiol.">
        <title>High frequency of phylogenetically diverse reductive dehalogenase-homologous genes in deep subseafloor sedimentary metagenomes.</title>
        <authorList>
            <person name="Kawai M."/>
            <person name="Futagami T."/>
            <person name="Toyoda A."/>
            <person name="Takaki Y."/>
            <person name="Nishi S."/>
            <person name="Hori S."/>
            <person name="Arai W."/>
            <person name="Tsubouchi T."/>
            <person name="Morono Y."/>
            <person name="Uchiyama I."/>
            <person name="Ito T."/>
            <person name="Fujiyama A."/>
            <person name="Inagaki F."/>
            <person name="Takami H."/>
        </authorList>
    </citation>
    <scope>NUCLEOTIDE SEQUENCE</scope>
    <source>
        <strain evidence="7">Expedition CK06-06</strain>
    </source>
</reference>
<keyword evidence="2" id="KW-0479">Metal-binding</keyword>
<dbReference type="InterPro" id="IPR017900">
    <property type="entry name" value="4Fe4S_Fe_S_CS"/>
</dbReference>
<dbReference type="InterPro" id="IPR009051">
    <property type="entry name" value="Helical_ferredxn"/>
</dbReference>
<dbReference type="SUPFAM" id="SSF100950">
    <property type="entry name" value="NagB/RpiA/CoA transferase-like"/>
    <property type="match status" value="1"/>
</dbReference>
<evidence type="ECO:0000256" key="1">
    <source>
        <dbReference type="ARBA" id="ARBA00022448"/>
    </source>
</evidence>
<dbReference type="PANTHER" id="PTHR47153">
    <property type="entry name" value="LACTATE UTILIZATION PROTEIN B"/>
    <property type="match status" value="1"/>
</dbReference>
<dbReference type="AlphaFoldDB" id="X1G9K5"/>
<keyword evidence="3" id="KW-0677">Repeat</keyword>
<keyword evidence="1" id="KW-0813">Transport</keyword>
<dbReference type="InterPro" id="IPR037171">
    <property type="entry name" value="NagB/RpiA_transferase-like"/>
</dbReference>
<dbReference type="InterPro" id="IPR024185">
    <property type="entry name" value="FTHF_cligase-like_sf"/>
</dbReference>
<comment type="caution">
    <text evidence="7">The sequence shown here is derived from an EMBL/GenBank/DDBJ whole genome shotgun (WGS) entry which is preliminary data.</text>
</comment>
<dbReference type="PANTHER" id="PTHR47153:SF2">
    <property type="entry name" value="LACTATE UTILIZATION PROTEIN B"/>
    <property type="match status" value="1"/>
</dbReference>
<dbReference type="GO" id="GO:0051539">
    <property type="term" value="F:4 iron, 4 sulfur cluster binding"/>
    <property type="evidence" value="ECO:0007669"/>
    <property type="project" value="UniProtKB-KW"/>
</dbReference>
<dbReference type="Pfam" id="PF13183">
    <property type="entry name" value="Fer4_8"/>
    <property type="match status" value="1"/>
</dbReference>
<dbReference type="PROSITE" id="PS00198">
    <property type="entry name" value="4FE4S_FER_1"/>
    <property type="match status" value="1"/>
</dbReference>
<evidence type="ECO:0000313" key="7">
    <source>
        <dbReference type="EMBL" id="GAH38264.1"/>
    </source>
</evidence>
<feature type="domain" description="4Fe-4S ferredoxin-type" evidence="6">
    <location>
        <begin position="187"/>
        <end position="254"/>
    </location>
</feature>
<keyword evidence="2" id="KW-0004">4Fe-4S</keyword>
<dbReference type="InterPro" id="IPR017896">
    <property type="entry name" value="4Fe4S_Fe-S-bd"/>
</dbReference>
<dbReference type="InterPro" id="IPR004452">
    <property type="entry name" value="LutB/LldF"/>
</dbReference>
<gene>
    <name evidence="7" type="ORF">S03H2_13569</name>
</gene>
<dbReference type="EMBL" id="BARU01006884">
    <property type="protein sequence ID" value="GAH38264.1"/>
    <property type="molecule type" value="Genomic_DNA"/>
</dbReference>
<evidence type="ECO:0000256" key="4">
    <source>
        <dbReference type="ARBA" id="ARBA00022982"/>
    </source>
</evidence>
<keyword evidence="2" id="KW-0408">Iron</keyword>
<protein>
    <recommendedName>
        <fullName evidence="8">4Fe-4S ferredoxin-type domain-containing protein</fullName>
    </recommendedName>
</protein>
<sequence length="292" mass="32334">VIETDLGDVLVQLFEYELPSYQLAPGVHFHPSQITNKIKEKYNVDVEPNGPAIVSFFRKTHRPKILNANISLTSANAVAADDGSIVLVENEGNISLLTRLPPKHIVICGISKIVPTVYDALLQVNMQERWNTLIGSYISFIRGPSSTNDVYGQKVIGMYGAQEVVIILVDDWRTKAVKENSFLKEFLHCISCKACNYVCTASRAVGNIYASKMGLGACGIIKDYIHNGIESAVKNGLFLCTSCENCKNFCPVQVDLPKIMRELKKIAVSKNLAPPPLESYLQNIKTKKNPFK</sequence>